<sequence length="83" mass="8113">MTISVAASSIFLAGRDAEPGAPPPAPAPASRPEPAAGSCLISDRLLLFTGRLVGNPLEPATAASARNGVLGHDAAVVSVTAAP</sequence>
<organism evidence="2 3">
    <name type="scientific">Actinomadura barringtoniae</name>
    <dbReference type="NCBI Taxonomy" id="1427535"/>
    <lineage>
        <taxon>Bacteria</taxon>
        <taxon>Bacillati</taxon>
        <taxon>Actinomycetota</taxon>
        <taxon>Actinomycetes</taxon>
        <taxon>Streptosporangiales</taxon>
        <taxon>Thermomonosporaceae</taxon>
        <taxon>Actinomadura</taxon>
    </lineage>
</organism>
<dbReference type="RefSeq" id="WP_208258961.1">
    <property type="nucleotide sequence ID" value="NZ_JAGEOJ010000012.1"/>
</dbReference>
<comment type="caution">
    <text evidence="2">The sequence shown here is derived from an EMBL/GenBank/DDBJ whole genome shotgun (WGS) entry which is preliminary data.</text>
</comment>
<reference evidence="2" key="1">
    <citation type="submission" date="2021-03" db="EMBL/GenBank/DDBJ databases">
        <authorList>
            <person name="Kanchanasin P."/>
            <person name="Saeng-In P."/>
            <person name="Phongsopitanun W."/>
            <person name="Yuki M."/>
            <person name="Kudo T."/>
            <person name="Ohkuma M."/>
            <person name="Tanasupawat S."/>
        </authorList>
    </citation>
    <scope>NUCLEOTIDE SEQUENCE</scope>
    <source>
        <strain evidence="2">GKU 128</strain>
    </source>
</reference>
<dbReference type="Proteomes" id="UP000669179">
    <property type="component" value="Unassembled WGS sequence"/>
</dbReference>
<proteinExistence type="predicted"/>
<dbReference type="EMBL" id="JAGEOJ010000012">
    <property type="protein sequence ID" value="MBO2451056.1"/>
    <property type="molecule type" value="Genomic_DNA"/>
</dbReference>
<name>A0A939T3F4_9ACTN</name>
<gene>
    <name evidence="2" type="ORF">J4573_28430</name>
</gene>
<protein>
    <submittedName>
        <fullName evidence="2">Uncharacterized protein</fullName>
    </submittedName>
</protein>
<evidence type="ECO:0000256" key="1">
    <source>
        <dbReference type="SAM" id="MobiDB-lite"/>
    </source>
</evidence>
<keyword evidence="3" id="KW-1185">Reference proteome</keyword>
<feature type="compositionally biased region" description="Pro residues" evidence="1">
    <location>
        <begin position="20"/>
        <end position="31"/>
    </location>
</feature>
<evidence type="ECO:0000313" key="2">
    <source>
        <dbReference type="EMBL" id="MBO2451056.1"/>
    </source>
</evidence>
<feature type="region of interest" description="Disordered" evidence="1">
    <location>
        <begin position="15"/>
        <end position="36"/>
    </location>
</feature>
<accession>A0A939T3F4</accession>
<evidence type="ECO:0000313" key="3">
    <source>
        <dbReference type="Proteomes" id="UP000669179"/>
    </source>
</evidence>
<dbReference type="AlphaFoldDB" id="A0A939T3F4"/>